<accession>A0A4V2SGC2</accession>
<dbReference type="PANTHER" id="PTHR35175">
    <property type="entry name" value="DUF1289 DOMAIN-CONTAINING PROTEIN"/>
    <property type="match status" value="1"/>
</dbReference>
<proteinExistence type="predicted"/>
<dbReference type="Proteomes" id="UP000295106">
    <property type="component" value="Unassembled WGS sequence"/>
</dbReference>
<sequence length="70" mass="7878">MSTRFGSGVPSPCIDVCRMDAASGWCEGCLRTLDEIAAWSTMPDDERRSVLERLAERRVVWQQRPPAAPR</sequence>
<organism evidence="1 2">
    <name type="scientific">Rubrivivax gelatinosus</name>
    <name type="common">Rhodocyclus gelatinosus</name>
    <name type="synonym">Rhodopseudomonas gelatinosa</name>
    <dbReference type="NCBI Taxonomy" id="28068"/>
    <lineage>
        <taxon>Bacteria</taxon>
        <taxon>Pseudomonadati</taxon>
        <taxon>Pseudomonadota</taxon>
        <taxon>Betaproteobacteria</taxon>
        <taxon>Burkholderiales</taxon>
        <taxon>Sphaerotilaceae</taxon>
        <taxon>Rubrivivax</taxon>
    </lineage>
</organism>
<comment type="caution">
    <text evidence="1">The sequence shown here is derived from an EMBL/GenBank/DDBJ whole genome shotgun (WGS) entry which is preliminary data.</text>
</comment>
<evidence type="ECO:0000313" key="1">
    <source>
        <dbReference type="EMBL" id="TCP00698.1"/>
    </source>
</evidence>
<dbReference type="EMBL" id="SLXD01000012">
    <property type="protein sequence ID" value="TCP00698.1"/>
    <property type="molecule type" value="Genomic_DNA"/>
</dbReference>
<dbReference type="InterPro" id="IPR010710">
    <property type="entry name" value="DUF1289"/>
</dbReference>
<evidence type="ECO:0000313" key="2">
    <source>
        <dbReference type="Proteomes" id="UP000295106"/>
    </source>
</evidence>
<name>A0A4V2SGC2_RUBGE</name>
<evidence type="ECO:0008006" key="3">
    <source>
        <dbReference type="Google" id="ProtNLM"/>
    </source>
</evidence>
<dbReference type="AlphaFoldDB" id="A0A4V2SGC2"/>
<gene>
    <name evidence="1" type="ORF">EV684_112136</name>
</gene>
<dbReference type="PANTHER" id="PTHR35175:SF2">
    <property type="entry name" value="DUF1289 DOMAIN-CONTAINING PROTEIN"/>
    <property type="match status" value="1"/>
</dbReference>
<dbReference type="OrthoDB" id="8911262at2"/>
<dbReference type="Pfam" id="PF06945">
    <property type="entry name" value="DUF1289"/>
    <property type="match status" value="1"/>
</dbReference>
<protein>
    <recommendedName>
        <fullName evidence="3">DUF1289 domain-containing protein</fullName>
    </recommendedName>
</protein>
<reference evidence="1 2" key="1">
    <citation type="submission" date="2019-03" db="EMBL/GenBank/DDBJ databases">
        <title>Genomic Encyclopedia of Type Strains, Phase IV (KMG-IV): sequencing the most valuable type-strain genomes for metagenomic binning, comparative biology and taxonomic classification.</title>
        <authorList>
            <person name="Goeker M."/>
        </authorList>
    </citation>
    <scope>NUCLEOTIDE SEQUENCE [LARGE SCALE GENOMIC DNA]</scope>
    <source>
        <strain evidence="1 2">DSM 1709</strain>
    </source>
</reference>